<accession>A0A1I3YW77</accession>
<keyword evidence="3" id="KW-1185">Reference proteome</keyword>
<dbReference type="SUPFAM" id="SSF142338">
    <property type="entry name" value="CofD-like"/>
    <property type="match status" value="1"/>
</dbReference>
<dbReference type="RefSeq" id="WP_149760230.1">
    <property type="nucleotide sequence ID" value="NZ_BSPE01000056.1"/>
</dbReference>
<evidence type="ECO:0000256" key="1">
    <source>
        <dbReference type="ARBA" id="ARBA00022490"/>
    </source>
</evidence>
<reference evidence="2 3" key="1">
    <citation type="submission" date="2016-10" db="EMBL/GenBank/DDBJ databases">
        <authorList>
            <person name="Varghese N."/>
            <person name="Submissions S."/>
        </authorList>
    </citation>
    <scope>NUCLEOTIDE SEQUENCE [LARGE SCALE GENOMIC DNA]</scope>
    <source>
        <strain evidence="2 3">DSM 21822</strain>
    </source>
</reference>
<dbReference type="PANTHER" id="PTHR30135:SF3">
    <property type="entry name" value="GLUCONEOGENESIS FACTOR-RELATED"/>
    <property type="match status" value="1"/>
</dbReference>
<dbReference type="CDD" id="cd07187">
    <property type="entry name" value="YvcK_like"/>
    <property type="match status" value="1"/>
</dbReference>
<dbReference type="PANTHER" id="PTHR30135">
    <property type="entry name" value="UNCHARACTERIZED PROTEIN YVCK-RELATED"/>
    <property type="match status" value="1"/>
</dbReference>
<name>A0A1I3YW77_9HYPH</name>
<dbReference type="EMBL" id="FOSL01000005">
    <property type="protein sequence ID" value="SFK36073.1"/>
    <property type="molecule type" value="Genomic_DNA"/>
</dbReference>
<evidence type="ECO:0000313" key="3">
    <source>
        <dbReference type="Proteomes" id="UP000323300"/>
    </source>
</evidence>
<dbReference type="Proteomes" id="UP000323300">
    <property type="component" value="Unassembled WGS sequence"/>
</dbReference>
<dbReference type="GO" id="GO:0043743">
    <property type="term" value="F:LPPG:FO 2-phospho-L-lactate transferase activity"/>
    <property type="evidence" value="ECO:0007669"/>
    <property type="project" value="InterPro"/>
</dbReference>
<dbReference type="InterPro" id="IPR002882">
    <property type="entry name" value="CofD"/>
</dbReference>
<protein>
    <submittedName>
        <fullName evidence="2">CofD-related protein, GAK system</fullName>
    </submittedName>
</protein>
<dbReference type="InterPro" id="IPR010119">
    <property type="entry name" value="Gluconeogen_factor"/>
</dbReference>
<sequence>MPQSSEVERGPFRIVLFSGGSACRNINISLCKQPVELTRIVPAWDSGGSSKVIREAFGMLPVGDIRQALMTMAHGEGRAGDVVKIFNARLSSALGNAEARFEFDYYARGDHPLLQRMEPGLRGAILNYLNLFGRHIPGDFDFRNGSIGNFILAGAFIAHQSDINTAVFVFRKLCSIDGFVWPVSVGNGIELGATLRDGRELFGQHLVTRLSDADAAVGVADIRLSAGGSPVTANDAVIPAIAAADAIVFGPGSFYTSILPHLLVDGIGEAIAGNRRAPKIFVGNILECAETTGVDLAGLVEVFLATWKRKVGTVSPLTHVIDNRELFPFEKTVGKFRYLRSGGLDRLCKANGIVRISSDFEDAWNRGQHDGRTIAAALVEVAEAARG</sequence>
<dbReference type="AlphaFoldDB" id="A0A1I3YW77"/>
<dbReference type="OrthoDB" id="5413830at2"/>
<organism evidence="2 3">
    <name type="scientific">Neomesorhizobium albiziae</name>
    <dbReference type="NCBI Taxonomy" id="335020"/>
    <lineage>
        <taxon>Bacteria</taxon>
        <taxon>Pseudomonadati</taxon>
        <taxon>Pseudomonadota</taxon>
        <taxon>Alphaproteobacteria</taxon>
        <taxon>Hyphomicrobiales</taxon>
        <taxon>Phyllobacteriaceae</taxon>
        <taxon>Neomesorhizobium</taxon>
    </lineage>
</organism>
<dbReference type="InterPro" id="IPR038136">
    <property type="entry name" value="CofD-like_dom_sf"/>
</dbReference>
<dbReference type="Pfam" id="PF01933">
    <property type="entry name" value="CofD"/>
    <property type="match status" value="1"/>
</dbReference>
<gene>
    <name evidence="2" type="ORF">SAMN04488498_105212</name>
</gene>
<dbReference type="Gene3D" id="3.40.50.10680">
    <property type="entry name" value="CofD-like domains"/>
    <property type="match status" value="1"/>
</dbReference>
<keyword evidence="1" id="KW-0963">Cytoplasm</keyword>
<evidence type="ECO:0000313" key="2">
    <source>
        <dbReference type="EMBL" id="SFK36073.1"/>
    </source>
</evidence>
<proteinExistence type="predicted"/>